<evidence type="ECO:0000256" key="5">
    <source>
        <dbReference type="ARBA" id="ARBA00048508"/>
    </source>
</evidence>
<keyword evidence="6" id="KW-0276">Fatty acid metabolism</keyword>
<dbReference type="Gene3D" id="3.40.50.720">
    <property type="entry name" value="NAD(P)-binding Rossmann-like Domain"/>
    <property type="match status" value="1"/>
</dbReference>
<comment type="similarity">
    <text evidence="2 6">Belongs to the short-chain dehydrogenases/reductases (SDR) family.</text>
</comment>
<comment type="subunit">
    <text evidence="6">Homotetramer.</text>
</comment>
<dbReference type="InterPro" id="IPR050259">
    <property type="entry name" value="SDR"/>
</dbReference>
<comment type="catalytic activity">
    <reaction evidence="5 6">
        <text>a (3R)-hydroxyacyl-[ACP] + NADP(+) = a 3-oxoacyl-[ACP] + NADPH + H(+)</text>
        <dbReference type="Rhea" id="RHEA:17397"/>
        <dbReference type="Rhea" id="RHEA-COMP:9916"/>
        <dbReference type="Rhea" id="RHEA-COMP:9945"/>
        <dbReference type="ChEBI" id="CHEBI:15378"/>
        <dbReference type="ChEBI" id="CHEBI:57783"/>
        <dbReference type="ChEBI" id="CHEBI:58349"/>
        <dbReference type="ChEBI" id="CHEBI:78776"/>
        <dbReference type="ChEBI" id="CHEBI:78827"/>
        <dbReference type="EC" id="1.1.1.100"/>
    </reaction>
</comment>
<keyword evidence="6" id="KW-0443">Lipid metabolism</keyword>
<gene>
    <name evidence="8" type="primary">fabG</name>
    <name evidence="8" type="ORF">QLQ12_11660</name>
</gene>
<dbReference type="InterPro" id="IPR020904">
    <property type="entry name" value="Sc_DH/Rdtase_CS"/>
</dbReference>
<evidence type="ECO:0000256" key="4">
    <source>
        <dbReference type="ARBA" id="ARBA00023002"/>
    </source>
</evidence>
<name>A0ABT6WHN9_9ACTN</name>
<dbReference type="SMART" id="SM00822">
    <property type="entry name" value="PKS_KR"/>
    <property type="match status" value="1"/>
</dbReference>
<dbReference type="InterPro" id="IPR036291">
    <property type="entry name" value="NAD(P)-bd_dom_sf"/>
</dbReference>
<dbReference type="Proteomes" id="UP001241758">
    <property type="component" value="Unassembled WGS sequence"/>
</dbReference>
<evidence type="ECO:0000313" key="8">
    <source>
        <dbReference type="EMBL" id="MDI6099251.1"/>
    </source>
</evidence>
<protein>
    <recommendedName>
        <fullName evidence="3 6">3-oxoacyl-[acyl-carrier-protein] reductase</fullName>
        <ecNumber evidence="3 6">1.1.1.100</ecNumber>
    </recommendedName>
</protein>
<dbReference type="InterPro" id="IPR057326">
    <property type="entry name" value="KR_dom"/>
</dbReference>
<dbReference type="InterPro" id="IPR002347">
    <property type="entry name" value="SDR_fam"/>
</dbReference>
<evidence type="ECO:0000313" key="9">
    <source>
        <dbReference type="Proteomes" id="UP001241758"/>
    </source>
</evidence>
<proteinExistence type="inferred from homology"/>
<dbReference type="PANTHER" id="PTHR42879:SF2">
    <property type="entry name" value="3-OXOACYL-[ACYL-CARRIER-PROTEIN] REDUCTASE FABG"/>
    <property type="match status" value="1"/>
</dbReference>
<organism evidence="8 9">
    <name type="scientific">Actinoplanes sandaracinus</name>
    <dbReference type="NCBI Taxonomy" id="3045177"/>
    <lineage>
        <taxon>Bacteria</taxon>
        <taxon>Bacillati</taxon>
        <taxon>Actinomycetota</taxon>
        <taxon>Actinomycetes</taxon>
        <taxon>Micromonosporales</taxon>
        <taxon>Micromonosporaceae</taxon>
        <taxon>Actinoplanes</taxon>
    </lineage>
</organism>
<evidence type="ECO:0000259" key="7">
    <source>
        <dbReference type="SMART" id="SM00822"/>
    </source>
</evidence>
<evidence type="ECO:0000256" key="3">
    <source>
        <dbReference type="ARBA" id="ARBA00012948"/>
    </source>
</evidence>
<dbReference type="EMBL" id="JASCTH010000006">
    <property type="protein sequence ID" value="MDI6099251.1"/>
    <property type="molecule type" value="Genomic_DNA"/>
</dbReference>
<dbReference type="PRINTS" id="PR00081">
    <property type="entry name" value="GDHRDH"/>
</dbReference>
<evidence type="ECO:0000256" key="6">
    <source>
        <dbReference type="RuleBase" id="RU366074"/>
    </source>
</evidence>
<dbReference type="SUPFAM" id="SSF51735">
    <property type="entry name" value="NAD(P)-binding Rossmann-fold domains"/>
    <property type="match status" value="1"/>
</dbReference>
<dbReference type="Pfam" id="PF13561">
    <property type="entry name" value="adh_short_C2"/>
    <property type="match status" value="1"/>
</dbReference>
<keyword evidence="9" id="KW-1185">Reference proteome</keyword>
<keyword evidence="6" id="KW-0275">Fatty acid biosynthesis</keyword>
<evidence type="ECO:0000256" key="1">
    <source>
        <dbReference type="ARBA" id="ARBA00005194"/>
    </source>
</evidence>
<dbReference type="NCBIfam" id="TIGR01830">
    <property type="entry name" value="3oxo_ACP_reduc"/>
    <property type="match status" value="1"/>
</dbReference>
<accession>A0ABT6WHN9</accession>
<evidence type="ECO:0000256" key="2">
    <source>
        <dbReference type="ARBA" id="ARBA00006484"/>
    </source>
</evidence>
<keyword evidence="6" id="KW-0444">Lipid biosynthesis</keyword>
<reference evidence="8 9" key="1">
    <citation type="submission" date="2023-05" db="EMBL/GenBank/DDBJ databases">
        <title>Actinoplanes sp. NEAU-A12 genome sequencing.</title>
        <authorList>
            <person name="Wang Z.-S."/>
        </authorList>
    </citation>
    <scope>NUCLEOTIDE SEQUENCE [LARGE SCALE GENOMIC DNA]</scope>
    <source>
        <strain evidence="8 9">NEAU-A12</strain>
    </source>
</reference>
<keyword evidence="4 6" id="KW-0560">Oxidoreductase</keyword>
<dbReference type="InterPro" id="IPR011284">
    <property type="entry name" value="3oxo_ACP_reduc"/>
</dbReference>
<sequence length="247" mass="25950">MAVEKRTVLVTGGSRGIGRAVAVQLAADGYDVAFCYRTGGEAAAITADEIKQHGVRVHHAPCDVADPAAVDAFVRGAEEELGPIDVLVNSAGIVRDAPMVLMEYEAWDSVLQTNLTGTYNFCHAVTFGFMKRHAGTIVNVSSVAGVYGNATQANYAATKGGINALSRSLAKELGPYGIRVNAVAPGFIETDMTAELPEKARKKAIGMIPLRRLGQVADVANLVSYLASDRAAYLTGQVLQVDGGIVL</sequence>
<keyword evidence="6" id="KW-0521">NADP</keyword>
<dbReference type="PANTHER" id="PTHR42879">
    <property type="entry name" value="3-OXOACYL-(ACYL-CARRIER-PROTEIN) REDUCTASE"/>
    <property type="match status" value="1"/>
</dbReference>
<comment type="caution">
    <text evidence="8">The sequence shown here is derived from an EMBL/GenBank/DDBJ whole genome shotgun (WGS) entry which is preliminary data.</text>
</comment>
<dbReference type="PROSITE" id="PS00061">
    <property type="entry name" value="ADH_SHORT"/>
    <property type="match status" value="1"/>
</dbReference>
<dbReference type="NCBIfam" id="NF009466">
    <property type="entry name" value="PRK12826.1-2"/>
    <property type="match status" value="1"/>
</dbReference>
<feature type="domain" description="Ketoreductase" evidence="7">
    <location>
        <begin position="6"/>
        <end position="186"/>
    </location>
</feature>
<dbReference type="PRINTS" id="PR00080">
    <property type="entry name" value="SDRFAMILY"/>
</dbReference>
<dbReference type="GO" id="GO:0004316">
    <property type="term" value="F:3-oxoacyl-[acyl-carrier-protein] reductase (NADPH) activity"/>
    <property type="evidence" value="ECO:0007669"/>
    <property type="project" value="UniProtKB-EC"/>
</dbReference>
<dbReference type="NCBIfam" id="NF005559">
    <property type="entry name" value="PRK07231.1"/>
    <property type="match status" value="1"/>
</dbReference>
<comment type="function">
    <text evidence="6">Catalyzes the NADPH-dependent reduction of beta-ketoacyl-ACP substrates to beta-hydroxyacyl-ACP products, the first reductive step in the elongation cycle of fatty acid biosynthesis.</text>
</comment>
<dbReference type="EC" id="1.1.1.100" evidence="3 6"/>
<comment type="pathway">
    <text evidence="1 6">Lipid metabolism; fatty acid biosynthesis.</text>
</comment>